<evidence type="ECO:0000256" key="6">
    <source>
        <dbReference type="ARBA" id="ARBA00022839"/>
    </source>
</evidence>
<dbReference type="PANTHER" id="PTHR11070">
    <property type="entry name" value="UVRD / RECB / PCRA DNA HELICASE FAMILY MEMBER"/>
    <property type="match status" value="1"/>
</dbReference>
<organism evidence="17 18">
    <name type="scientific">Weissella paramesenteroides</name>
    <name type="common">Leuconostoc paramesenteroides</name>
    <dbReference type="NCBI Taxonomy" id="1249"/>
    <lineage>
        <taxon>Bacteria</taxon>
        <taxon>Bacillati</taxon>
        <taxon>Bacillota</taxon>
        <taxon>Bacilli</taxon>
        <taxon>Lactobacillales</taxon>
        <taxon>Lactobacillaceae</taxon>
        <taxon>Weissella</taxon>
    </lineage>
</organism>
<evidence type="ECO:0000256" key="11">
    <source>
        <dbReference type="ARBA" id="ARBA00034617"/>
    </source>
</evidence>
<keyword evidence="10 13" id="KW-0413">Isomerase</keyword>
<dbReference type="HAMAP" id="MF_01451">
    <property type="entry name" value="AddA"/>
    <property type="match status" value="1"/>
</dbReference>
<evidence type="ECO:0000256" key="3">
    <source>
        <dbReference type="ARBA" id="ARBA00022763"/>
    </source>
</evidence>
<keyword evidence="1 13" id="KW-0540">Nuclease</keyword>
<comment type="similarity">
    <text evidence="13">Belongs to the helicase family. AddA subfamily.</text>
</comment>
<dbReference type="AlphaFoldDB" id="A0ABD4XIJ8"/>
<evidence type="ECO:0000256" key="8">
    <source>
        <dbReference type="ARBA" id="ARBA00023125"/>
    </source>
</evidence>
<protein>
    <recommendedName>
        <fullName evidence="13">ATP-dependent helicase/nuclease subunit A</fullName>
        <ecNumber evidence="13">3.1.-.-</ecNumber>
        <ecNumber evidence="13">5.6.2.4</ecNumber>
    </recommendedName>
    <alternativeName>
        <fullName evidence="13">ATP-dependent helicase/nuclease AddA</fullName>
    </alternativeName>
    <alternativeName>
        <fullName evidence="13">DNA 3'-5' helicase AddA</fullName>
    </alternativeName>
</protein>
<feature type="domain" description="UvrD-like helicase C-terminal" evidence="16">
    <location>
        <begin position="505"/>
        <end position="817"/>
    </location>
</feature>
<keyword evidence="4 13" id="KW-0378">Hydrolase</keyword>
<gene>
    <name evidence="13 17" type="primary">addA</name>
    <name evidence="17" type="ORF">G9403_05550</name>
</gene>
<dbReference type="Proteomes" id="UP001215461">
    <property type="component" value="Unassembled WGS sequence"/>
</dbReference>
<keyword evidence="6 13" id="KW-0269">Exonuclease</keyword>
<dbReference type="EMBL" id="JAANXN010000006">
    <property type="protein sequence ID" value="MDF8371124.1"/>
    <property type="molecule type" value="Genomic_DNA"/>
</dbReference>
<dbReference type="InterPro" id="IPR038726">
    <property type="entry name" value="PDDEXK_AddAB-type"/>
</dbReference>
<comment type="catalytic activity">
    <reaction evidence="12 13">
        <text>ATP + H2O = ADP + phosphate + H(+)</text>
        <dbReference type="Rhea" id="RHEA:13065"/>
        <dbReference type="ChEBI" id="CHEBI:15377"/>
        <dbReference type="ChEBI" id="CHEBI:15378"/>
        <dbReference type="ChEBI" id="CHEBI:30616"/>
        <dbReference type="ChEBI" id="CHEBI:43474"/>
        <dbReference type="ChEBI" id="CHEBI:456216"/>
        <dbReference type="EC" id="5.6.2.4"/>
    </reaction>
</comment>
<keyword evidence="7 13" id="KW-0067">ATP-binding</keyword>
<evidence type="ECO:0000256" key="14">
    <source>
        <dbReference type="PROSITE-ProRule" id="PRU00560"/>
    </source>
</evidence>
<evidence type="ECO:0000256" key="2">
    <source>
        <dbReference type="ARBA" id="ARBA00022741"/>
    </source>
</evidence>
<dbReference type="InterPro" id="IPR014016">
    <property type="entry name" value="UvrD-like_ATP-bd"/>
</dbReference>
<dbReference type="Gene3D" id="3.90.320.10">
    <property type="match status" value="1"/>
</dbReference>
<dbReference type="Pfam" id="PF00580">
    <property type="entry name" value="UvrD-helicase"/>
    <property type="match status" value="1"/>
</dbReference>
<dbReference type="Pfam" id="PF13361">
    <property type="entry name" value="UvrD_C"/>
    <property type="match status" value="1"/>
</dbReference>
<dbReference type="GO" id="GO:0000724">
    <property type="term" value="P:double-strand break repair via homologous recombination"/>
    <property type="evidence" value="ECO:0007669"/>
    <property type="project" value="UniProtKB-UniRule"/>
</dbReference>
<keyword evidence="5 13" id="KW-0347">Helicase</keyword>
<comment type="catalytic activity">
    <reaction evidence="11 13">
        <text>Couples ATP hydrolysis with the unwinding of duplex DNA by translocating in the 3'-5' direction.</text>
        <dbReference type="EC" id="5.6.2.4"/>
    </reaction>
</comment>
<dbReference type="InterPro" id="IPR027417">
    <property type="entry name" value="P-loop_NTPase"/>
</dbReference>
<feature type="domain" description="UvrD-like helicase ATP-binding" evidence="15">
    <location>
        <begin position="1"/>
        <end position="477"/>
    </location>
</feature>
<dbReference type="PROSITE" id="PS51198">
    <property type="entry name" value="UVRD_HELICASE_ATP_BIND"/>
    <property type="match status" value="1"/>
</dbReference>
<dbReference type="InterPro" id="IPR014017">
    <property type="entry name" value="DNA_helicase_UvrD-like_C"/>
</dbReference>
<feature type="binding site" evidence="14">
    <location>
        <begin position="22"/>
        <end position="29"/>
    </location>
    <ligand>
        <name>ATP</name>
        <dbReference type="ChEBI" id="CHEBI:30616"/>
    </ligand>
</feature>
<dbReference type="InterPro" id="IPR011604">
    <property type="entry name" value="PDDEXK-like_dom_sf"/>
</dbReference>
<keyword evidence="9 13" id="KW-0234">DNA repair</keyword>
<dbReference type="SUPFAM" id="SSF52980">
    <property type="entry name" value="Restriction endonuclease-like"/>
    <property type="match status" value="1"/>
</dbReference>
<evidence type="ECO:0000256" key="4">
    <source>
        <dbReference type="ARBA" id="ARBA00022801"/>
    </source>
</evidence>
<comment type="cofactor">
    <cofactor evidence="13">
        <name>Mg(2+)</name>
        <dbReference type="ChEBI" id="CHEBI:18420"/>
    </cofactor>
</comment>
<proteinExistence type="inferred from homology"/>
<dbReference type="NCBIfam" id="TIGR02785">
    <property type="entry name" value="addA_Gpos"/>
    <property type="match status" value="1"/>
</dbReference>
<evidence type="ECO:0000256" key="9">
    <source>
        <dbReference type="ARBA" id="ARBA00023204"/>
    </source>
</evidence>
<evidence type="ECO:0000256" key="5">
    <source>
        <dbReference type="ARBA" id="ARBA00022806"/>
    </source>
</evidence>
<comment type="subunit">
    <text evidence="13">Heterodimer of AddA and AddB/RexB.</text>
</comment>
<evidence type="ECO:0000256" key="7">
    <source>
        <dbReference type="ARBA" id="ARBA00022840"/>
    </source>
</evidence>
<dbReference type="InterPro" id="IPR014152">
    <property type="entry name" value="AddA"/>
</dbReference>
<evidence type="ECO:0000256" key="13">
    <source>
        <dbReference type="HAMAP-Rule" id="MF_01451"/>
    </source>
</evidence>
<comment type="caution">
    <text evidence="17">The sequence shown here is derived from an EMBL/GenBank/DDBJ whole genome shotgun (WGS) entry which is preliminary data.</text>
</comment>
<dbReference type="SUPFAM" id="SSF52540">
    <property type="entry name" value="P-loop containing nucleoside triphosphate hydrolases"/>
    <property type="match status" value="1"/>
</dbReference>
<dbReference type="Pfam" id="PF12705">
    <property type="entry name" value="PDDEXK_1"/>
    <property type="match status" value="1"/>
</dbReference>
<keyword evidence="2 13" id="KW-0547">Nucleotide-binding</keyword>
<keyword evidence="8 13" id="KW-0238">DNA-binding</keyword>
<evidence type="ECO:0000256" key="10">
    <source>
        <dbReference type="ARBA" id="ARBA00023235"/>
    </source>
</evidence>
<evidence type="ECO:0000313" key="17">
    <source>
        <dbReference type="EMBL" id="MDF8371124.1"/>
    </source>
</evidence>
<dbReference type="Gene3D" id="3.40.50.300">
    <property type="entry name" value="P-loop containing nucleotide triphosphate hydrolases"/>
    <property type="match status" value="4"/>
</dbReference>
<dbReference type="GO" id="GO:0043138">
    <property type="term" value="F:3'-5' DNA helicase activity"/>
    <property type="evidence" value="ECO:0007669"/>
    <property type="project" value="UniProtKB-UniRule"/>
</dbReference>
<dbReference type="GO" id="GO:0003690">
    <property type="term" value="F:double-stranded DNA binding"/>
    <property type="evidence" value="ECO:0007669"/>
    <property type="project" value="UniProtKB-UniRule"/>
</dbReference>
<evidence type="ECO:0000259" key="16">
    <source>
        <dbReference type="PROSITE" id="PS51217"/>
    </source>
</evidence>
<dbReference type="InterPro" id="IPR011335">
    <property type="entry name" value="Restrct_endonuc-II-like"/>
</dbReference>
<dbReference type="GO" id="GO:0008408">
    <property type="term" value="F:3'-5' exonuclease activity"/>
    <property type="evidence" value="ECO:0007669"/>
    <property type="project" value="UniProtKB-UniRule"/>
</dbReference>
<accession>A0ABD4XIJ8</accession>
<sequence length="1269" mass="143854">MKFTDSQSAAIKTKGRNVLVSASAGSGKTRVLVERVMQRLLAGENVNEFLIVTFTEAAASEMKERLESAIRSELIASVGEQRQHLLKQLRLLNIANISTLHAFALRLIEQYHYTIDLDPQFRLMDDAERTLVMLEVYNTLLEEQYANDNEQHAFATFAAQFTTSTTDDRALQEATFSLYDFATARPDTVNWLDHLSDLYQVDQEDFTSSQFYQAQLKPQILKELQGIVDRSAVLVAQAPDTMDEAPAVNRLLNLQADETAYQQALTLVQNEANDWNTVQQTIKHIDLMSWGVDTQGKRKNFTKKHDPELKIAWDRVKDEREALKKRFTIVLEKYFVLDQAGLVLAIQGAGRVIDRLVKLTKDFSTDFLTEKLRRKVLDFNDLEHFALQIVSQEKVKAELQERYTEIMVDEYQDTNQLQEAILHEITSGDNLFQVGDIKQSIYKFRQADPTLFAGKLATYPSDTISEVITLQENFRSQPNVTNFINYIFAQAMSRSLGDIEYTGEAELVAGADYYPEELPKKAELLLYLDDANQDESPADTEVDAEADTLASDAPYTKATGQIRLTALKIQELMQSKFEIFDRQAQKKRPVNYGDITILVPTKGQNLDVLDVFREMNIPIMIDGTENYFQTTEISVIMSFLQVIDNPHQDIPLVAVLRSPLYDIGENGLALIRAQTPEEDFYTAVKNLANDDESDTIGDISPALVKNTQTQVQRFLADLAVFRDLAVQNQIVTLLWAIYNRTGWLDYVGGLPSGAQRQANLHALYDRASAYQKSSFVGLYQFINYVTQLQSHDKDLGEADANVAQDSVSLMTIHHSKGLEFPIVFLLNATRTMISQRETQGSIILDAQAGGGMNYVDLQHHLKLITPQHEYIAQVKRQNAYAEQLRVLYVALTRAEQQLFIVGAYDNVDKLWQTWQQSAGVTEWMLPDTVRLAGKSFMDLLGMTLIRHPQAPEQFAPLRGYDVNDVMQFDEIRTKAPKNAFAFDLEVINTQDLVNRVANYQPLSDDIVDTKDVTETSAEETTDWQSVLQFAYPYETATRATAYQSVSEIKRLFEDPDLAEGRQLLDRRLVTDDLAGLRMTDEELPEPDFMQESATRLSSAAIGTATHLVMQRLDLTKGVPTEVVIRTLIQQLVNEKLIDDKIAPLISVAKIGRFFNDSPLGKQMIQHADSLRREVPFSLLLDAKRLYRAFDGDDKVLVHGIIDGYFQVDDEIWLFDYKTDHVSQQAATNILTKRYAGQLNIYAQALVAMGLPMPKRFIYAINAEKLIRLS</sequence>
<dbReference type="PROSITE" id="PS51217">
    <property type="entry name" value="UVRD_HELICASE_CTER"/>
    <property type="match status" value="1"/>
</dbReference>
<evidence type="ECO:0000313" key="18">
    <source>
        <dbReference type="Proteomes" id="UP001215461"/>
    </source>
</evidence>
<dbReference type="InterPro" id="IPR000212">
    <property type="entry name" value="DNA_helicase_UvrD/REP"/>
</dbReference>
<dbReference type="GO" id="GO:0005524">
    <property type="term" value="F:ATP binding"/>
    <property type="evidence" value="ECO:0007669"/>
    <property type="project" value="UniProtKB-UniRule"/>
</dbReference>
<reference evidence="17 18" key="1">
    <citation type="submission" date="2020-03" db="EMBL/GenBank/DDBJ databases">
        <title>Comparative genomics of Weissella paramesenteroides.</title>
        <authorList>
            <person name="Kant R."/>
            <person name="Takala T."/>
            <person name="Saris P."/>
        </authorList>
    </citation>
    <scope>NUCLEOTIDE SEQUENCE [LARGE SCALE GENOMIC DNA]</scope>
    <source>
        <strain evidence="17 18">SJ27-4</strain>
    </source>
</reference>
<dbReference type="EC" id="3.1.-.-" evidence="13"/>
<comment type="function">
    <text evidence="13">The heterodimer acts as both an ATP-dependent DNA helicase and an ATP-dependent, dual-direction single-stranded exonuclease. Recognizes the chi site generating a DNA molecule suitable for the initiation of homologous recombination. The AddA nuclease domain is required for chi fragment generation; this subunit has the helicase and 3' -&gt; 5' nuclease activities.</text>
</comment>
<dbReference type="RefSeq" id="WP_277362286.1">
    <property type="nucleotide sequence ID" value="NZ_CP049940.1"/>
</dbReference>
<keyword evidence="3 13" id="KW-0227">DNA damage</keyword>
<dbReference type="PANTHER" id="PTHR11070:SF48">
    <property type="entry name" value="ATP-DEPENDENT HELICASE_NUCLEASE SUBUNIT A"/>
    <property type="match status" value="1"/>
</dbReference>
<dbReference type="EC" id="5.6.2.4" evidence="13"/>
<evidence type="ECO:0000256" key="1">
    <source>
        <dbReference type="ARBA" id="ARBA00022722"/>
    </source>
</evidence>
<evidence type="ECO:0000256" key="12">
    <source>
        <dbReference type="ARBA" id="ARBA00048988"/>
    </source>
</evidence>
<name>A0ABD4XIJ8_WEIPA</name>
<evidence type="ECO:0000259" key="15">
    <source>
        <dbReference type="PROSITE" id="PS51198"/>
    </source>
</evidence>